<dbReference type="GO" id="GO:0003676">
    <property type="term" value="F:nucleic acid binding"/>
    <property type="evidence" value="ECO:0007669"/>
    <property type="project" value="InterPro"/>
</dbReference>
<evidence type="ECO:0000256" key="2">
    <source>
        <dbReference type="ARBA" id="ARBA00010489"/>
    </source>
</evidence>
<dbReference type="Proteomes" id="UP000736335">
    <property type="component" value="Unassembled WGS sequence"/>
</dbReference>
<dbReference type="GO" id="GO:0008408">
    <property type="term" value="F:3'-5' exonuclease activity"/>
    <property type="evidence" value="ECO:0007669"/>
    <property type="project" value="InterPro"/>
</dbReference>
<evidence type="ECO:0000256" key="1">
    <source>
        <dbReference type="ARBA" id="ARBA00004123"/>
    </source>
</evidence>
<dbReference type="InterPro" id="IPR012337">
    <property type="entry name" value="RNaseH-like_sf"/>
</dbReference>
<keyword evidence="5" id="KW-0540">Nuclease</keyword>
<evidence type="ECO:0000256" key="8">
    <source>
        <dbReference type="ARBA" id="ARBA00023242"/>
    </source>
</evidence>
<evidence type="ECO:0000256" key="9">
    <source>
        <dbReference type="ARBA" id="ARBA00025599"/>
    </source>
</evidence>
<comment type="function">
    <text evidence="9">Exoribonuclease involved in ribosome biosynthesis. Involved in the processing of ITS1, the internal transcribed spacer localized between the 18S and 5.8S rRNAs.</text>
</comment>
<sequence length="339" mass="37542">MGAKLNLQPSANWLALQKKITPHSPHPRKKRKLDHEAAPDQHPKRGESSSSSLCAQKTPKSAPGLFTGVKNGESIDALRKMILGESEEQYTELQKQSGKYIALDCEMVGVGAEGKESSLARVSIVNYHGVVLLDEIVKQRERVVDYRTEWSGIRPGDLINAKPFTEVQKQVAVLLKDKILVGHAVFNDLKALLLSHPFPLTRDTQQLAYKYTLSKGRHPALRNLTAQEFGIQIQGGEHSSVTDARATMAIYRLHRREWEKGKTHQLPSDPSRTPRKRKRSVGEVDNDPPGGGEKGISTGLATIVKRLNPPKTKNTSSTASKKRAEWWSELGSSKGSQRA</sequence>
<dbReference type="PANTHER" id="PTHR12801:SF45">
    <property type="entry name" value="RNA EXONUCLEASE 4"/>
    <property type="match status" value="1"/>
</dbReference>
<dbReference type="PANTHER" id="PTHR12801">
    <property type="entry name" value="RNA EXONUCLEASE REXO1 / RECO3 FAMILY MEMBER-RELATED"/>
    <property type="match status" value="1"/>
</dbReference>
<keyword evidence="13" id="KW-1185">Reference proteome</keyword>
<name>A0A9P6HCH3_9AGAM</name>
<dbReference type="AlphaFoldDB" id="A0A9P6HCH3"/>
<dbReference type="InterPro" id="IPR013520">
    <property type="entry name" value="Ribonucl_H"/>
</dbReference>
<dbReference type="SMART" id="SM00479">
    <property type="entry name" value="EXOIII"/>
    <property type="match status" value="1"/>
</dbReference>
<evidence type="ECO:0000256" key="3">
    <source>
        <dbReference type="ARBA" id="ARBA00016937"/>
    </source>
</evidence>
<dbReference type="EMBL" id="WIUZ02000012">
    <property type="protein sequence ID" value="KAF9782395.1"/>
    <property type="molecule type" value="Genomic_DNA"/>
</dbReference>
<evidence type="ECO:0000313" key="12">
    <source>
        <dbReference type="EMBL" id="KAF9782395.1"/>
    </source>
</evidence>
<protein>
    <recommendedName>
        <fullName evidence="3">RNA exonuclease 4</fullName>
    </recommendedName>
</protein>
<comment type="subcellular location">
    <subcellularLocation>
        <location evidence="1">Nucleus</location>
    </subcellularLocation>
</comment>
<keyword evidence="4" id="KW-0698">rRNA processing</keyword>
<feature type="region of interest" description="Disordered" evidence="10">
    <location>
        <begin position="1"/>
        <end position="68"/>
    </location>
</feature>
<evidence type="ECO:0000256" key="5">
    <source>
        <dbReference type="ARBA" id="ARBA00022722"/>
    </source>
</evidence>
<dbReference type="GO" id="GO:0006364">
    <property type="term" value="P:rRNA processing"/>
    <property type="evidence" value="ECO:0007669"/>
    <property type="project" value="UniProtKB-KW"/>
</dbReference>
<keyword evidence="8" id="KW-0539">Nucleus</keyword>
<dbReference type="InterPro" id="IPR047021">
    <property type="entry name" value="REXO1/3/4-like"/>
</dbReference>
<comment type="caution">
    <text evidence="12">The sequence shown here is derived from an EMBL/GenBank/DDBJ whole genome shotgun (WGS) entry which is preliminary data.</text>
</comment>
<evidence type="ECO:0000256" key="4">
    <source>
        <dbReference type="ARBA" id="ARBA00022552"/>
    </source>
</evidence>
<evidence type="ECO:0000259" key="11">
    <source>
        <dbReference type="SMART" id="SM00479"/>
    </source>
</evidence>
<accession>A0A9P6HCH3</accession>
<proteinExistence type="inferred from homology"/>
<reference evidence="12" key="1">
    <citation type="journal article" date="2020" name="Nat. Commun.">
        <title>Large-scale genome sequencing of mycorrhizal fungi provides insights into the early evolution of symbiotic traits.</title>
        <authorList>
            <person name="Miyauchi S."/>
            <person name="Kiss E."/>
            <person name="Kuo A."/>
            <person name="Drula E."/>
            <person name="Kohler A."/>
            <person name="Sanchez-Garcia M."/>
            <person name="Morin E."/>
            <person name="Andreopoulos B."/>
            <person name="Barry K.W."/>
            <person name="Bonito G."/>
            <person name="Buee M."/>
            <person name="Carver A."/>
            <person name="Chen C."/>
            <person name="Cichocki N."/>
            <person name="Clum A."/>
            <person name="Culley D."/>
            <person name="Crous P.W."/>
            <person name="Fauchery L."/>
            <person name="Girlanda M."/>
            <person name="Hayes R.D."/>
            <person name="Keri Z."/>
            <person name="LaButti K."/>
            <person name="Lipzen A."/>
            <person name="Lombard V."/>
            <person name="Magnuson J."/>
            <person name="Maillard F."/>
            <person name="Murat C."/>
            <person name="Nolan M."/>
            <person name="Ohm R.A."/>
            <person name="Pangilinan J."/>
            <person name="Pereira M.F."/>
            <person name="Perotto S."/>
            <person name="Peter M."/>
            <person name="Pfister S."/>
            <person name="Riley R."/>
            <person name="Sitrit Y."/>
            <person name="Stielow J.B."/>
            <person name="Szollosi G."/>
            <person name="Zifcakova L."/>
            <person name="Stursova M."/>
            <person name="Spatafora J.W."/>
            <person name="Tedersoo L."/>
            <person name="Vaario L.M."/>
            <person name="Yamada A."/>
            <person name="Yan M."/>
            <person name="Wang P."/>
            <person name="Xu J."/>
            <person name="Bruns T."/>
            <person name="Baldrian P."/>
            <person name="Vilgalys R."/>
            <person name="Dunand C."/>
            <person name="Henrissat B."/>
            <person name="Grigoriev I.V."/>
            <person name="Hibbett D."/>
            <person name="Nagy L.G."/>
            <person name="Martin F.M."/>
        </authorList>
    </citation>
    <scope>NUCLEOTIDE SEQUENCE</scope>
    <source>
        <strain evidence="12">UH-Tt-Lm1</strain>
    </source>
</reference>
<reference evidence="12" key="2">
    <citation type="submission" date="2020-11" db="EMBL/GenBank/DDBJ databases">
        <authorList>
            <consortium name="DOE Joint Genome Institute"/>
            <person name="Kuo A."/>
            <person name="Miyauchi S."/>
            <person name="Kiss E."/>
            <person name="Drula E."/>
            <person name="Kohler A."/>
            <person name="Sanchez-Garcia M."/>
            <person name="Andreopoulos B."/>
            <person name="Barry K.W."/>
            <person name="Bonito G."/>
            <person name="Buee M."/>
            <person name="Carver A."/>
            <person name="Chen C."/>
            <person name="Cichocki N."/>
            <person name="Clum A."/>
            <person name="Culley D."/>
            <person name="Crous P.W."/>
            <person name="Fauchery L."/>
            <person name="Girlanda M."/>
            <person name="Hayes R."/>
            <person name="Keri Z."/>
            <person name="Labutti K."/>
            <person name="Lipzen A."/>
            <person name="Lombard V."/>
            <person name="Magnuson J."/>
            <person name="Maillard F."/>
            <person name="Morin E."/>
            <person name="Murat C."/>
            <person name="Nolan M."/>
            <person name="Ohm R."/>
            <person name="Pangilinan J."/>
            <person name="Pereira M."/>
            <person name="Perotto S."/>
            <person name="Peter M."/>
            <person name="Riley R."/>
            <person name="Sitrit Y."/>
            <person name="Stielow B."/>
            <person name="Szollosi G."/>
            <person name="Zifcakova L."/>
            <person name="Stursova M."/>
            <person name="Spatafora J.W."/>
            <person name="Tedersoo L."/>
            <person name="Vaario L.-M."/>
            <person name="Yamada A."/>
            <person name="Yan M."/>
            <person name="Wang P."/>
            <person name="Xu J."/>
            <person name="Bruns T."/>
            <person name="Baldrian P."/>
            <person name="Vilgalys R."/>
            <person name="Henrissat B."/>
            <person name="Grigoriev I.V."/>
            <person name="Hibbett D."/>
            <person name="Nagy L.G."/>
            <person name="Martin F.M."/>
        </authorList>
    </citation>
    <scope>NUCLEOTIDE SEQUENCE</scope>
    <source>
        <strain evidence="12">UH-Tt-Lm1</strain>
    </source>
</reference>
<evidence type="ECO:0000256" key="6">
    <source>
        <dbReference type="ARBA" id="ARBA00022801"/>
    </source>
</evidence>
<dbReference type="Gene3D" id="3.30.420.10">
    <property type="entry name" value="Ribonuclease H-like superfamily/Ribonuclease H"/>
    <property type="match status" value="1"/>
</dbReference>
<dbReference type="Pfam" id="PF00929">
    <property type="entry name" value="RNase_T"/>
    <property type="match status" value="1"/>
</dbReference>
<dbReference type="CDD" id="cd06144">
    <property type="entry name" value="REX4_like"/>
    <property type="match status" value="1"/>
</dbReference>
<dbReference type="SUPFAM" id="SSF53098">
    <property type="entry name" value="Ribonuclease H-like"/>
    <property type="match status" value="1"/>
</dbReference>
<organism evidence="12 13">
    <name type="scientific">Thelephora terrestris</name>
    <dbReference type="NCBI Taxonomy" id="56493"/>
    <lineage>
        <taxon>Eukaryota</taxon>
        <taxon>Fungi</taxon>
        <taxon>Dikarya</taxon>
        <taxon>Basidiomycota</taxon>
        <taxon>Agaricomycotina</taxon>
        <taxon>Agaricomycetes</taxon>
        <taxon>Thelephorales</taxon>
        <taxon>Thelephoraceae</taxon>
        <taxon>Thelephora</taxon>
    </lineage>
</organism>
<gene>
    <name evidence="12" type="ORF">BJ322DRAFT_1101010</name>
</gene>
<comment type="similarity">
    <text evidence="2">Belongs to the REXO4 family.</text>
</comment>
<feature type="domain" description="Exonuclease" evidence="11">
    <location>
        <begin position="99"/>
        <end position="260"/>
    </location>
</feature>
<feature type="compositionally biased region" description="Basic and acidic residues" evidence="10">
    <location>
        <begin position="33"/>
        <end position="47"/>
    </location>
</feature>
<keyword evidence="6" id="KW-0378">Hydrolase</keyword>
<evidence type="ECO:0000256" key="7">
    <source>
        <dbReference type="ARBA" id="ARBA00022839"/>
    </source>
</evidence>
<feature type="region of interest" description="Disordered" evidence="10">
    <location>
        <begin position="258"/>
        <end position="339"/>
    </location>
</feature>
<feature type="compositionally biased region" description="Polar residues" evidence="10">
    <location>
        <begin position="48"/>
        <end position="59"/>
    </location>
</feature>
<dbReference type="GO" id="GO:0005634">
    <property type="term" value="C:nucleus"/>
    <property type="evidence" value="ECO:0007669"/>
    <property type="project" value="UniProtKB-SubCell"/>
</dbReference>
<dbReference type="FunFam" id="3.30.420.10:FF:000007">
    <property type="entry name" value="Interferon-stimulated exonuclease gene 20"/>
    <property type="match status" value="1"/>
</dbReference>
<dbReference type="InterPro" id="IPR036397">
    <property type="entry name" value="RNaseH_sf"/>
</dbReference>
<evidence type="ECO:0000313" key="13">
    <source>
        <dbReference type="Proteomes" id="UP000736335"/>
    </source>
</evidence>
<dbReference type="InterPro" id="IPR037431">
    <property type="entry name" value="REX4_DEDDh_dom"/>
</dbReference>
<keyword evidence="7" id="KW-0269">Exonuclease</keyword>
<evidence type="ECO:0000256" key="10">
    <source>
        <dbReference type="SAM" id="MobiDB-lite"/>
    </source>
</evidence>
<dbReference type="OrthoDB" id="8191639at2759"/>
<feature type="compositionally biased region" description="Polar residues" evidence="10">
    <location>
        <begin position="330"/>
        <end position="339"/>
    </location>
</feature>